<dbReference type="PANTHER" id="PTHR34653">
    <property type="match status" value="1"/>
</dbReference>
<evidence type="ECO:0000256" key="4">
    <source>
        <dbReference type="HAMAP-Rule" id="MF_00724"/>
    </source>
</evidence>
<dbReference type="RefSeq" id="WP_022463893.1">
    <property type="nucleotide sequence ID" value="NZ_JACRSX010000015.1"/>
</dbReference>
<evidence type="ECO:0000256" key="1">
    <source>
        <dbReference type="ARBA" id="ARBA00004117"/>
    </source>
</evidence>
<evidence type="ECO:0000256" key="3">
    <source>
        <dbReference type="ARBA" id="ARBA00023143"/>
    </source>
</evidence>
<organism evidence="5 6">
    <name type="scientific">Jutongia huaianensis</name>
    <dbReference type="NCBI Taxonomy" id="2763668"/>
    <lineage>
        <taxon>Bacteria</taxon>
        <taxon>Bacillati</taxon>
        <taxon>Bacillota</taxon>
        <taxon>Clostridia</taxon>
        <taxon>Lachnospirales</taxon>
        <taxon>Lachnospiraceae</taxon>
        <taxon>Jutongia</taxon>
    </lineage>
</organism>
<dbReference type="Pfam" id="PF02049">
    <property type="entry name" value="FliE"/>
    <property type="match status" value="1"/>
</dbReference>
<comment type="caution">
    <text evidence="5">The sequence shown here is derived from an EMBL/GenBank/DDBJ whole genome shotgun (WGS) entry which is preliminary data.</text>
</comment>
<reference evidence="5 6" key="1">
    <citation type="submission" date="2020-08" db="EMBL/GenBank/DDBJ databases">
        <title>Genome public.</title>
        <authorList>
            <person name="Liu C."/>
            <person name="Sun Q."/>
        </authorList>
    </citation>
    <scope>NUCLEOTIDE SEQUENCE [LARGE SCALE GENOMIC DNA]</scope>
    <source>
        <strain evidence="5 6">NSJ-37</strain>
    </source>
</reference>
<protein>
    <recommendedName>
        <fullName evidence="4">Flagellar hook-basal body complex protein FliE</fullName>
    </recommendedName>
</protein>
<gene>
    <name evidence="4" type="primary">fliE</name>
    <name evidence="5" type="ORF">H8704_10640</name>
</gene>
<sequence>MELSALSNVDLINAFKVPEISSSLDDSSTGKVQGNGAFEALFNSAANMISDANDYSNAAEVEEMKYSMGETESIHDLQIAQQKANISLQYVVAVRDSFMSGYRELMNLQF</sequence>
<dbReference type="HAMAP" id="MF_00724">
    <property type="entry name" value="FliE"/>
    <property type="match status" value="1"/>
</dbReference>
<evidence type="ECO:0000313" key="5">
    <source>
        <dbReference type="EMBL" id="MBC8563078.1"/>
    </source>
</evidence>
<proteinExistence type="inferred from homology"/>
<dbReference type="InterPro" id="IPR001624">
    <property type="entry name" value="FliE"/>
</dbReference>
<name>A0ABR7N4Y5_9FIRM</name>
<evidence type="ECO:0000313" key="6">
    <source>
        <dbReference type="Proteomes" id="UP000606193"/>
    </source>
</evidence>
<keyword evidence="3 4" id="KW-0975">Bacterial flagellum</keyword>
<comment type="similarity">
    <text evidence="2 4">Belongs to the FliE family.</text>
</comment>
<keyword evidence="5" id="KW-0969">Cilium</keyword>
<dbReference type="PANTHER" id="PTHR34653:SF1">
    <property type="entry name" value="FLAGELLAR HOOK-BASAL BODY COMPLEX PROTEIN FLIE"/>
    <property type="match status" value="1"/>
</dbReference>
<comment type="subcellular location">
    <subcellularLocation>
        <location evidence="1 4">Bacterial flagellum basal body</location>
    </subcellularLocation>
</comment>
<keyword evidence="5" id="KW-0966">Cell projection</keyword>
<accession>A0ABR7N4Y5</accession>
<evidence type="ECO:0000256" key="2">
    <source>
        <dbReference type="ARBA" id="ARBA00009272"/>
    </source>
</evidence>
<keyword evidence="5" id="KW-0282">Flagellum</keyword>
<dbReference type="Proteomes" id="UP000606193">
    <property type="component" value="Unassembled WGS sequence"/>
</dbReference>
<keyword evidence="6" id="KW-1185">Reference proteome</keyword>
<dbReference type="EMBL" id="JACRSX010000015">
    <property type="protein sequence ID" value="MBC8563078.1"/>
    <property type="molecule type" value="Genomic_DNA"/>
</dbReference>